<sequence>MAELQELVLRLTGGSTTPAQRAVALHTFVRDIAFGFTAQGHCNPKASLFVDLLRAAGFQARIHAVNIDAGILAGCFPDWAGPRRVTHTYTEVQVPPQERWIRVDSYTVDRPLHEAAVARLRLEGRPMGWGVHARGTVDWDGASDAFCQYVEPEAQAAEDLGVFDSIEQVMRHPLYLHRGPLGLTYSSLLRPAALLLPAGWVQRVVNGRVDALRAAGGERGASS</sequence>
<dbReference type="GeneID" id="17352552"/>
<dbReference type="Gene3D" id="3.10.620.30">
    <property type="match status" value="1"/>
</dbReference>
<dbReference type="InterPro" id="IPR038765">
    <property type="entry name" value="Papain-like_cys_pep_sf"/>
</dbReference>
<evidence type="ECO:0000313" key="3">
    <source>
        <dbReference type="Proteomes" id="UP000008141"/>
    </source>
</evidence>
<reference evidence="2 3" key="1">
    <citation type="journal article" date="2010" name="Plant Cell">
        <title>The Chlorella variabilis NC64A genome reveals adaptation to photosymbiosis, coevolution with viruses, and cryptic sex.</title>
        <authorList>
            <person name="Blanc G."/>
            <person name="Duncan G."/>
            <person name="Agarkova I."/>
            <person name="Borodovsky M."/>
            <person name="Gurnon J."/>
            <person name="Kuo A."/>
            <person name="Lindquist E."/>
            <person name="Lucas S."/>
            <person name="Pangilinan J."/>
            <person name="Polle J."/>
            <person name="Salamov A."/>
            <person name="Terry A."/>
            <person name="Yamada T."/>
            <person name="Dunigan D.D."/>
            <person name="Grigoriev I.V."/>
            <person name="Claverie J.M."/>
            <person name="Van Etten J.L."/>
        </authorList>
    </citation>
    <scope>NUCLEOTIDE SEQUENCE [LARGE SCALE GENOMIC DNA]</scope>
    <source>
        <strain evidence="2 3">NC64A</strain>
    </source>
</reference>
<dbReference type="InParanoid" id="E1ZMH9"/>
<dbReference type="OrthoDB" id="536507at2759"/>
<feature type="domain" description="Transglutaminase-like" evidence="1">
    <location>
        <begin position="14"/>
        <end position="104"/>
    </location>
</feature>
<accession>E1ZMH9</accession>
<keyword evidence="3" id="KW-1185">Reference proteome</keyword>
<dbReference type="InterPro" id="IPR002931">
    <property type="entry name" value="Transglutaminase-like"/>
</dbReference>
<dbReference type="SUPFAM" id="SSF54001">
    <property type="entry name" value="Cysteine proteinases"/>
    <property type="match status" value="1"/>
</dbReference>
<gene>
    <name evidence="2" type="ORF">CHLNCDRAFT_137466</name>
</gene>
<protein>
    <recommendedName>
        <fullName evidence="1">Transglutaminase-like domain-containing protein</fullName>
    </recommendedName>
</protein>
<dbReference type="KEGG" id="cvr:CHLNCDRAFT_137466"/>
<dbReference type="Pfam" id="PF01841">
    <property type="entry name" value="Transglut_core"/>
    <property type="match status" value="1"/>
</dbReference>
<organism evidence="3">
    <name type="scientific">Chlorella variabilis</name>
    <name type="common">Green alga</name>
    <dbReference type="NCBI Taxonomy" id="554065"/>
    <lineage>
        <taxon>Eukaryota</taxon>
        <taxon>Viridiplantae</taxon>
        <taxon>Chlorophyta</taxon>
        <taxon>core chlorophytes</taxon>
        <taxon>Trebouxiophyceae</taxon>
        <taxon>Chlorellales</taxon>
        <taxon>Chlorellaceae</taxon>
        <taxon>Chlorella clade</taxon>
        <taxon>Chlorella</taxon>
    </lineage>
</organism>
<dbReference type="AlphaFoldDB" id="E1ZMH9"/>
<evidence type="ECO:0000259" key="1">
    <source>
        <dbReference type="Pfam" id="PF01841"/>
    </source>
</evidence>
<dbReference type="OMA" id="DAFCQYV"/>
<dbReference type="RefSeq" id="XP_005845217.1">
    <property type="nucleotide sequence ID" value="XM_005845155.1"/>
</dbReference>
<proteinExistence type="predicted"/>
<name>E1ZMH9_CHLVA</name>
<dbReference type="Proteomes" id="UP000008141">
    <property type="component" value="Unassembled WGS sequence"/>
</dbReference>
<dbReference type="eggNOG" id="ENOG502S6A9">
    <property type="taxonomic scope" value="Eukaryota"/>
</dbReference>
<evidence type="ECO:0000313" key="2">
    <source>
        <dbReference type="EMBL" id="EFN53115.1"/>
    </source>
</evidence>
<dbReference type="EMBL" id="GL433853">
    <property type="protein sequence ID" value="EFN53115.1"/>
    <property type="molecule type" value="Genomic_DNA"/>
</dbReference>